<dbReference type="AlphaFoldDB" id="A0AA42HB10"/>
<comment type="caution">
    <text evidence="8">The sequence shown here is derived from an EMBL/GenBank/DDBJ whole genome shotgun (WGS) entry which is preliminary data.</text>
</comment>
<feature type="region of interest" description="Disordered" evidence="7">
    <location>
        <begin position="1"/>
        <end position="25"/>
    </location>
</feature>
<evidence type="ECO:0000256" key="6">
    <source>
        <dbReference type="ARBA" id="ARBA00030967"/>
    </source>
</evidence>
<evidence type="ECO:0000313" key="8">
    <source>
        <dbReference type="EMBL" id="MDH0148943.1"/>
    </source>
</evidence>
<name>A0AA42HB10_STUST</name>
<gene>
    <name evidence="8" type="primary">pqqA</name>
    <name evidence="8" type="ORF">N7335_21355</name>
</gene>
<sequence>MTPDKGAEPQRKYSPSARKARPKACKTDPKVLLGAPAKRLSFELRYRISQRQHERRYAMQWIDPDFCDLRLGFEVTAYVYVR</sequence>
<reference evidence="8" key="1">
    <citation type="submission" date="2022-09" db="EMBL/GenBank/DDBJ databases">
        <title>Intensive care unit water sources are persistently colonized with multi-drug resistant bacteria and are the site of extensive horizontal gene transfer of antibiotic resistance genes.</title>
        <authorList>
            <person name="Diorio-Toth L."/>
        </authorList>
    </citation>
    <scope>NUCLEOTIDE SEQUENCE</scope>
    <source>
        <strain evidence="8">GD04147</strain>
    </source>
</reference>
<organism evidence="8 9">
    <name type="scientific">Stutzerimonas stutzeri</name>
    <name type="common">Pseudomonas stutzeri</name>
    <dbReference type="NCBI Taxonomy" id="316"/>
    <lineage>
        <taxon>Bacteria</taxon>
        <taxon>Pseudomonadati</taxon>
        <taxon>Pseudomonadota</taxon>
        <taxon>Gammaproteobacteria</taxon>
        <taxon>Pseudomonadales</taxon>
        <taxon>Pseudomonadaceae</taxon>
        <taxon>Stutzerimonas</taxon>
    </lineage>
</organism>
<dbReference type="InterPro" id="IPR011725">
    <property type="entry name" value="PQQ_synth_PqqA"/>
</dbReference>
<keyword evidence="4" id="KW-0884">PQQ biosynthesis</keyword>
<comment type="similarity">
    <text evidence="2">Belongs to the PqqA family.</text>
</comment>
<evidence type="ECO:0000256" key="1">
    <source>
        <dbReference type="ARBA" id="ARBA00004886"/>
    </source>
</evidence>
<dbReference type="Pfam" id="PF08042">
    <property type="entry name" value="PqqA"/>
    <property type="match status" value="1"/>
</dbReference>
<evidence type="ECO:0000256" key="3">
    <source>
        <dbReference type="ARBA" id="ARBA00015086"/>
    </source>
</evidence>
<dbReference type="GO" id="GO:0018189">
    <property type="term" value="P:pyrroloquinoline quinone biosynthetic process"/>
    <property type="evidence" value="ECO:0007669"/>
    <property type="project" value="UniProtKB-KW"/>
</dbReference>
<dbReference type="RefSeq" id="WP_202796055.1">
    <property type="nucleotide sequence ID" value="NZ_BCAJ01000033.1"/>
</dbReference>
<proteinExistence type="inferred from homology"/>
<dbReference type="NCBIfam" id="TIGR02107">
    <property type="entry name" value="PQQ_syn_pqqA"/>
    <property type="match status" value="1"/>
</dbReference>
<evidence type="ECO:0000313" key="9">
    <source>
        <dbReference type="Proteomes" id="UP001158076"/>
    </source>
</evidence>
<evidence type="ECO:0000256" key="2">
    <source>
        <dbReference type="ARBA" id="ARBA00009325"/>
    </source>
</evidence>
<accession>A0AA42HB10</accession>
<evidence type="ECO:0000256" key="4">
    <source>
        <dbReference type="ARBA" id="ARBA00022905"/>
    </source>
</evidence>
<protein>
    <recommendedName>
        <fullName evidence="3">Coenzyme PQQ synthesis protein A</fullName>
    </recommendedName>
    <alternativeName>
        <fullName evidence="6">Pyrroloquinoline quinone biosynthesis protein A</fullName>
    </alternativeName>
</protein>
<comment type="pathway">
    <text evidence="1">Cofactor biosynthesis; pyrroloquinoline quinone biosynthesis.</text>
</comment>
<feature type="compositionally biased region" description="Basic and acidic residues" evidence="7">
    <location>
        <begin position="1"/>
        <end position="11"/>
    </location>
</feature>
<evidence type="ECO:0000256" key="5">
    <source>
        <dbReference type="ARBA" id="ARBA00024749"/>
    </source>
</evidence>
<comment type="function">
    <text evidence="5">Required for coenzyme pyrroloquinoline quinone (PQQ) biosynthesis. PQQ is probably formed by cross-linking a specific glutamate to a specific tyrosine residue and excising these residues from the peptide.</text>
</comment>
<dbReference type="Proteomes" id="UP001158076">
    <property type="component" value="Unassembled WGS sequence"/>
</dbReference>
<dbReference type="EMBL" id="JAODZE010000037">
    <property type="protein sequence ID" value="MDH0148943.1"/>
    <property type="molecule type" value="Genomic_DNA"/>
</dbReference>
<evidence type="ECO:0000256" key="7">
    <source>
        <dbReference type="SAM" id="MobiDB-lite"/>
    </source>
</evidence>